<dbReference type="AlphaFoldDB" id="A0A120MYC8"/>
<accession>A0A120MYC8</accession>
<keyword evidence="2" id="KW-1185">Reference proteome</keyword>
<protein>
    <submittedName>
        <fullName evidence="1">Uncharacterized protein</fullName>
    </submittedName>
</protein>
<dbReference type="KEGG" id="mgot:MgSA37_01019"/>
<reference evidence="1 2" key="1">
    <citation type="submission" date="2015-12" db="EMBL/GenBank/DDBJ databases">
        <title>Genome sequence of Mucilaginibacter gotjawali.</title>
        <authorList>
            <person name="Lee J.S."/>
            <person name="Lee K.C."/>
            <person name="Kim K.K."/>
            <person name="Lee B.W."/>
        </authorList>
    </citation>
    <scope>NUCLEOTIDE SEQUENCE [LARGE SCALE GENOMIC DNA]</scope>
    <source>
        <strain evidence="1 2">SA3-7</strain>
    </source>
</reference>
<proteinExistence type="predicted"/>
<dbReference type="EMBL" id="AP017313">
    <property type="protein sequence ID" value="BAU52855.1"/>
    <property type="molecule type" value="Genomic_DNA"/>
</dbReference>
<gene>
    <name evidence="1" type="ORF">MgSA37_01019</name>
</gene>
<name>A0A120MYC8_9SPHI</name>
<sequence>MGICYRYRGEGFSEKQKAAKKQGFVGKNIKYFIFTL</sequence>
<organism evidence="1 2">
    <name type="scientific">Mucilaginibacter gotjawali</name>
    <dbReference type="NCBI Taxonomy" id="1550579"/>
    <lineage>
        <taxon>Bacteria</taxon>
        <taxon>Pseudomonadati</taxon>
        <taxon>Bacteroidota</taxon>
        <taxon>Sphingobacteriia</taxon>
        <taxon>Sphingobacteriales</taxon>
        <taxon>Sphingobacteriaceae</taxon>
        <taxon>Mucilaginibacter</taxon>
    </lineage>
</organism>
<evidence type="ECO:0000313" key="2">
    <source>
        <dbReference type="Proteomes" id="UP000218263"/>
    </source>
</evidence>
<dbReference type="Proteomes" id="UP000218263">
    <property type="component" value="Chromosome"/>
</dbReference>
<evidence type="ECO:0000313" key="1">
    <source>
        <dbReference type="EMBL" id="BAU52855.1"/>
    </source>
</evidence>